<comment type="similarity">
    <text evidence="2">Belongs to the RdgC family.</text>
</comment>
<sequence length="300" mass="33903">MWFKNCFIYYLSSDFEHSQESLQELLQNQSFKEIGRQETDAFGWVSPLGRGYESLVYGANGAYLLSMRKEQKVIPASMVKEALEDRVAQIEDAEGRKVYGKEKATLKDDILSLLKPKALTKSSHIYGYIDTRHELLVVNAGSASAADAFIELLIESLGSLGAVRLMGEESPGAIMNQWVLGDLPDGIEMTGQFDLQDPKDDRVVKIKGEQDLGLVQELLDDGYWVQKLGIRRADEFSAVLTSDLLLKSIKFDDELLKENDDIDSQERLARFDADFVLMTQTMAQFIKELIKHFKVNTDKE</sequence>
<evidence type="ECO:0000313" key="7">
    <source>
        <dbReference type="Proteomes" id="UP001501294"/>
    </source>
</evidence>
<evidence type="ECO:0000256" key="5">
    <source>
        <dbReference type="ARBA" id="ARBA00023172"/>
    </source>
</evidence>
<dbReference type="InterPro" id="IPR007476">
    <property type="entry name" value="RdgC"/>
</dbReference>
<dbReference type="Proteomes" id="UP001501294">
    <property type="component" value="Unassembled WGS sequence"/>
</dbReference>
<evidence type="ECO:0000256" key="4">
    <source>
        <dbReference type="ARBA" id="ARBA00022490"/>
    </source>
</evidence>
<evidence type="ECO:0000256" key="2">
    <source>
        <dbReference type="ARBA" id="ARBA00008657"/>
    </source>
</evidence>
<gene>
    <name evidence="6" type="primary">rdgC</name>
    <name evidence="6" type="ORF">GCM10023150_00870</name>
</gene>
<dbReference type="RefSeq" id="WP_223577569.1">
    <property type="nucleotide sequence ID" value="NZ_BAABFU010000001.1"/>
</dbReference>
<accession>A0ABP8HQL6</accession>
<organism evidence="6 7">
    <name type="scientific">Kangiella taiwanensis</name>
    <dbReference type="NCBI Taxonomy" id="1079179"/>
    <lineage>
        <taxon>Bacteria</taxon>
        <taxon>Pseudomonadati</taxon>
        <taxon>Pseudomonadota</taxon>
        <taxon>Gammaproteobacteria</taxon>
        <taxon>Kangiellales</taxon>
        <taxon>Kangiellaceae</taxon>
        <taxon>Kangiella</taxon>
    </lineage>
</organism>
<keyword evidence="5" id="KW-0233">DNA recombination</keyword>
<dbReference type="Pfam" id="PF04381">
    <property type="entry name" value="RdgC"/>
    <property type="match status" value="1"/>
</dbReference>
<evidence type="ECO:0000256" key="1">
    <source>
        <dbReference type="ARBA" id="ARBA00004453"/>
    </source>
</evidence>
<proteinExistence type="inferred from homology"/>
<protein>
    <recommendedName>
        <fullName evidence="3">Recombination-associated protein RdgC</fullName>
    </recommendedName>
</protein>
<comment type="subcellular location">
    <subcellularLocation>
        <location evidence="1">Cytoplasm</location>
        <location evidence="1">Nucleoid</location>
    </subcellularLocation>
</comment>
<name>A0ABP8HQL6_9GAMM</name>
<keyword evidence="4" id="KW-0963">Cytoplasm</keyword>
<evidence type="ECO:0000256" key="3">
    <source>
        <dbReference type="ARBA" id="ARBA00022296"/>
    </source>
</evidence>
<comment type="caution">
    <text evidence="6">The sequence shown here is derived from an EMBL/GenBank/DDBJ whole genome shotgun (WGS) entry which is preliminary data.</text>
</comment>
<dbReference type="EMBL" id="BAABFU010000001">
    <property type="protein sequence ID" value="GAA4342789.1"/>
    <property type="molecule type" value="Genomic_DNA"/>
</dbReference>
<dbReference type="PANTHER" id="PTHR38103">
    <property type="entry name" value="RECOMBINATION-ASSOCIATED PROTEIN RDGC"/>
    <property type="match status" value="1"/>
</dbReference>
<keyword evidence="7" id="KW-1185">Reference proteome</keyword>
<reference evidence="7" key="1">
    <citation type="journal article" date="2019" name="Int. J. Syst. Evol. Microbiol.">
        <title>The Global Catalogue of Microorganisms (GCM) 10K type strain sequencing project: providing services to taxonomists for standard genome sequencing and annotation.</title>
        <authorList>
            <consortium name="The Broad Institute Genomics Platform"/>
            <consortium name="The Broad Institute Genome Sequencing Center for Infectious Disease"/>
            <person name="Wu L."/>
            <person name="Ma J."/>
        </authorList>
    </citation>
    <scope>NUCLEOTIDE SEQUENCE [LARGE SCALE GENOMIC DNA]</scope>
    <source>
        <strain evidence="7">JCM 17727</strain>
    </source>
</reference>
<dbReference type="NCBIfam" id="NF001464">
    <property type="entry name" value="PRK00321.1-5"/>
    <property type="match status" value="1"/>
</dbReference>
<dbReference type="PANTHER" id="PTHR38103:SF1">
    <property type="entry name" value="RECOMBINATION-ASSOCIATED PROTEIN RDGC"/>
    <property type="match status" value="1"/>
</dbReference>
<evidence type="ECO:0000313" key="6">
    <source>
        <dbReference type="EMBL" id="GAA4342789.1"/>
    </source>
</evidence>